<evidence type="ECO:0000313" key="3">
    <source>
        <dbReference type="Proteomes" id="UP000198775"/>
    </source>
</evidence>
<evidence type="ECO:0000313" key="2">
    <source>
        <dbReference type="EMBL" id="SEO69084.1"/>
    </source>
</evidence>
<dbReference type="InterPro" id="IPR029063">
    <property type="entry name" value="SAM-dependent_MTases_sf"/>
</dbReference>
<dbReference type="PANTHER" id="PTHR42912">
    <property type="entry name" value="METHYLTRANSFERASE"/>
    <property type="match status" value="1"/>
</dbReference>
<dbReference type="Pfam" id="PF08241">
    <property type="entry name" value="Methyltransf_11"/>
    <property type="match status" value="1"/>
</dbReference>
<dbReference type="InterPro" id="IPR013216">
    <property type="entry name" value="Methyltransf_11"/>
</dbReference>
<dbReference type="SUPFAM" id="SSF53335">
    <property type="entry name" value="S-adenosyl-L-methionine-dependent methyltransferases"/>
    <property type="match status" value="1"/>
</dbReference>
<dbReference type="AlphaFoldDB" id="A0A1H8RSD0"/>
<dbReference type="CDD" id="cd02440">
    <property type="entry name" value="AdoMet_MTases"/>
    <property type="match status" value="1"/>
</dbReference>
<gene>
    <name evidence="2" type="ORF">SAMN05216388_10179</name>
</gene>
<dbReference type="OrthoDB" id="1018at2157"/>
<dbReference type="GO" id="GO:0008757">
    <property type="term" value="F:S-adenosylmethionine-dependent methyltransferase activity"/>
    <property type="evidence" value="ECO:0007669"/>
    <property type="project" value="InterPro"/>
</dbReference>
<organism evidence="2 3">
    <name type="scientific">Halorientalis persicus</name>
    <dbReference type="NCBI Taxonomy" id="1367881"/>
    <lineage>
        <taxon>Archaea</taxon>
        <taxon>Methanobacteriati</taxon>
        <taxon>Methanobacteriota</taxon>
        <taxon>Stenosarchaea group</taxon>
        <taxon>Halobacteria</taxon>
        <taxon>Halobacteriales</taxon>
        <taxon>Haloarculaceae</taxon>
        <taxon>Halorientalis</taxon>
    </lineage>
</organism>
<dbReference type="EMBL" id="FOCX01000017">
    <property type="protein sequence ID" value="SEO69084.1"/>
    <property type="molecule type" value="Genomic_DNA"/>
</dbReference>
<keyword evidence="2" id="KW-0489">Methyltransferase</keyword>
<evidence type="ECO:0000259" key="1">
    <source>
        <dbReference type="Pfam" id="PF08241"/>
    </source>
</evidence>
<dbReference type="GO" id="GO:0032259">
    <property type="term" value="P:methylation"/>
    <property type="evidence" value="ECO:0007669"/>
    <property type="project" value="UniProtKB-KW"/>
</dbReference>
<feature type="domain" description="Methyltransferase type 11" evidence="1">
    <location>
        <begin position="45"/>
        <end position="130"/>
    </location>
</feature>
<sequence length="213" mass="22681">MPVVTPFEEHTDRYDRWFERHDAAYESELAAVRDALPSVSAEAVVEIGVGSGKFAAPLDIGLGVDPSRAMLDRARERGVTTIQGVAEAVPLRDDSVAAAALVTTICFVDDVARTLAEARRVLVPGGTLAIGFVDRKSPLGERYRENQGSNPFYRDATFVAVPDLLDAMGNAGFVDLGTVQTLFGEPASMDEPDPVASGWGDGSFVVVSGRVPD</sequence>
<dbReference type="PANTHER" id="PTHR42912:SF80">
    <property type="entry name" value="METHYLTRANSFERASE DOMAIN-CONTAINING PROTEIN"/>
    <property type="match status" value="1"/>
</dbReference>
<protein>
    <submittedName>
        <fullName evidence="2">Methyltransferase domain-containing protein</fullName>
    </submittedName>
</protein>
<dbReference type="RefSeq" id="WP_092661977.1">
    <property type="nucleotide sequence ID" value="NZ_FOCX01000017.1"/>
</dbReference>
<keyword evidence="2" id="KW-0808">Transferase</keyword>
<proteinExistence type="predicted"/>
<dbReference type="Gene3D" id="3.40.50.150">
    <property type="entry name" value="Vaccinia Virus protein VP39"/>
    <property type="match status" value="1"/>
</dbReference>
<keyword evidence="3" id="KW-1185">Reference proteome</keyword>
<name>A0A1H8RSD0_9EURY</name>
<dbReference type="Proteomes" id="UP000198775">
    <property type="component" value="Unassembled WGS sequence"/>
</dbReference>
<reference evidence="3" key="1">
    <citation type="submission" date="2016-10" db="EMBL/GenBank/DDBJ databases">
        <authorList>
            <person name="Varghese N."/>
            <person name="Submissions S."/>
        </authorList>
    </citation>
    <scope>NUCLEOTIDE SEQUENCE [LARGE SCALE GENOMIC DNA]</scope>
    <source>
        <strain evidence="3">IBRC-M 10043</strain>
    </source>
</reference>
<dbReference type="InterPro" id="IPR050508">
    <property type="entry name" value="Methyltransf_Superfamily"/>
</dbReference>
<accession>A0A1H8RSD0</accession>